<reference evidence="11 12" key="1">
    <citation type="submission" date="2020-12" db="EMBL/GenBank/DDBJ databases">
        <title>Effect of drift, selection, and recombination on the evolution of hybrid genomes in Candida yeast pathogens.</title>
        <authorList>
            <person name="Mixao V."/>
            <person name="Ksiezopolska E."/>
            <person name="Saus E."/>
            <person name="Boekhout T."/>
            <person name="Gacser A."/>
            <person name="Gabaldon T."/>
        </authorList>
    </citation>
    <scope>NUCLEOTIDE SEQUENCE [LARGE SCALE GENOMIC DNA]</scope>
    <source>
        <strain evidence="11 12">BP57</strain>
    </source>
</reference>
<keyword evidence="9 10" id="KW-0472">Membrane</keyword>
<dbReference type="GeneID" id="93649971"/>
<dbReference type="PANTHER" id="PTHR14467">
    <property type="entry name" value="ARV1"/>
    <property type="match status" value="1"/>
</dbReference>
<comment type="subcellular location">
    <subcellularLocation>
        <location evidence="1 10">Endoplasmic reticulum membrane</location>
        <topology evidence="1 10">Multi-pass membrane protein</topology>
    </subcellularLocation>
    <subcellularLocation>
        <location evidence="10">Golgi apparatus membrane</location>
        <topology evidence="10">Multi-pass membrane protein</topology>
    </subcellularLocation>
</comment>
<feature type="transmembrane region" description="Helical" evidence="10">
    <location>
        <begin position="131"/>
        <end position="153"/>
    </location>
</feature>
<dbReference type="RefSeq" id="XP_067551363.1">
    <property type="nucleotide sequence ID" value="XM_067690077.1"/>
</dbReference>
<dbReference type="GO" id="GO:0005789">
    <property type="term" value="C:endoplasmic reticulum membrane"/>
    <property type="evidence" value="ECO:0007669"/>
    <property type="project" value="UniProtKB-SubCell"/>
</dbReference>
<evidence type="ECO:0000256" key="4">
    <source>
        <dbReference type="ARBA" id="ARBA00022692"/>
    </source>
</evidence>
<dbReference type="InterPro" id="IPR007290">
    <property type="entry name" value="Arv1"/>
</dbReference>
<accession>A0A8H7ZHP0</accession>
<dbReference type="AlphaFoldDB" id="A0A8H7ZHP0"/>
<evidence type="ECO:0000313" key="12">
    <source>
        <dbReference type="Proteomes" id="UP000669133"/>
    </source>
</evidence>
<evidence type="ECO:0000256" key="2">
    <source>
        <dbReference type="ARBA" id="ARBA00009187"/>
    </source>
</evidence>
<dbReference type="GO" id="GO:0006665">
    <property type="term" value="P:sphingolipid metabolic process"/>
    <property type="evidence" value="ECO:0007669"/>
    <property type="project" value="UniProtKB-UniRule"/>
</dbReference>
<comment type="caution">
    <text evidence="11">The sequence shown here is derived from an EMBL/GenBank/DDBJ whole genome shotgun (WGS) entry which is preliminary data.</text>
</comment>
<evidence type="ECO:0000256" key="8">
    <source>
        <dbReference type="ARBA" id="ARBA00023098"/>
    </source>
</evidence>
<keyword evidence="6 10" id="KW-1133">Transmembrane helix</keyword>
<sequence>MICIECGHRNIPTLYSKYKSEYVKLTVCDSCNKVCDKYIEYDAVILFLDILLLKKPAYRHLAYNLTEWQIRNHSNFSSKYQNLIRLSILIILFEVYLTWATFERSHFWLQGNVDEEGITQLVLQKSLTKQYMFFIVIISSRHIVFNFIMQWLLRVHYGFGNATNTVIPQRDQWSYTNAVLLTTIMCSGSVKLFRILTLIWPYDISIPYRTFDVIGFIYVIEALHIVTGFAYMATLHLAKTALLISINTAAADTTIETTTPTTTTPYITESLYKSRWISRKSLPLSSPYFYHHWRYS</sequence>
<comment type="function">
    <text evidence="10">Mediator of sterol homeostasis involved in sterol uptake, trafficking and distribution into membranes.</text>
</comment>
<dbReference type="PANTHER" id="PTHR14467:SF0">
    <property type="entry name" value="PROTEIN ARV1"/>
    <property type="match status" value="1"/>
</dbReference>
<keyword evidence="5 10" id="KW-0256">Endoplasmic reticulum</keyword>
<feature type="transmembrane region" description="Helical" evidence="10">
    <location>
        <begin position="213"/>
        <end position="233"/>
    </location>
</feature>
<evidence type="ECO:0000256" key="9">
    <source>
        <dbReference type="ARBA" id="ARBA00023136"/>
    </source>
</evidence>
<organism evidence="11 12">
    <name type="scientific">Candida metapsilosis</name>
    <dbReference type="NCBI Taxonomy" id="273372"/>
    <lineage>
        <taxon>Eukaryota</taxon>
        <taxon>Fungi</taxon>
        <taxon>Dikarya</taxon>
        <taxon>Ascomycota</taxon>
        <taxon>Saccharomycotina</taxon>
        <taxon>Pichiomycetes</taxon>
        <taxon>Debaryomycetaceae</taxon>
        <taxon>Candida/Lodderomyces clade</taxon>
        <taxon>Candida</taxon>
    </lineage>
</organism>
<evidence type="ECO:0000256" key="10">
    <source>
        <dbReference type="RuleBase" id="RU368065"/>
    </source>
</evidence>
<keyword evidence="7 10" id="KW-0445">Lipid transport</keyword>
<dbReference type="Pfam" id="PF04161">
    <property type="entry name" value="Arv1"/>
    <property type="match status" value="1"/>
</dbReference>
<keyword evidence="10" id="KW-0746">Sphingolipid metabolism</keyword>
<feature type="transmembrane region" description="Helical" evidence="10">
    <location>
        <begin position="83"/>
        <end position="102"/>
    </location>
</feature>
<evidence type="ECO:0000313" key="11">
    <source>
        <dbReference type="EMBL" id="KAG5422247.1"/>
    </source>
</evidence>
<evidence type="ECO:0000256" key="1">
    <source>
        <dbReference type="ARBA" id="ARBA00004477"/>
    </source>
</evidence>
<dbReference type="GO" id="GO:0000139">
    <property type="term" value="C:Golgi membrane"/>
    <property type="evidence" value="ECO:0007669"/>
    <property type="project" value="UniProtKB-SubCell"/>
</dbReference>
<comment type="function">
    <text evidence="10">Regulates also the sphingolipid metabolism.</text>
</comment>
<keyword evidence="10" id="KW-0333">Golgi apparatus</keyword>
<proteinExistence type="inferred from homology"/>
<comment type="similarity">
    <text evidence="2 10">Belongs to the ARV1 family.</text>
</comment>
<dbReference type="GO" id="GO:0016125">
    <property type="term" value="P:sterol metabolic process"/>
    <property type="evidence" value="ECO:0007669"/>
    <property type="project" value="UniProtKB-UniRule"/>
</dbReference>
<keyword evidence="3 10" id="KW-0813">Transport</keyword>
<dbReference type="GO" id="GO:0032366">
    <property type="term" value="P:intracellular sterol transport"/>
    <property type="evidence" value="ECO:0007669"/>
    <property type="project" value="UniProtKB-UniRule"/>
</dbReference>
<dbReference type="GO" id="GO:0097036">
    <property type="term" value="P:regulation of plasma membrane sterol distribution"/>
    <property type="evidence" value="ECO:0007669"/>
    <property type="project" value="UniProtKB-UniRule"/>
</dbReference>
<keyword evidence="8 10" id="KW-0443">Lipid metabolism</keyword>
<dbReference type="GO" id="GO:0032541">
    <property type="term" value="C:cortical endoplasmic reticulum"/>
    <property type="evidence" value="ECO:0007669"/>
    <property type="project" value="TreeGrafter"/>
</dbReference>
<evidence type="ECO:0000256" key="6">
    <source>
        <dbReference type="ARBA" id="ARBA00022989"/>
    </source>
</evidence>
<dbReference type="OrthoDB" id="2192830at2759"/>
<evidence type="ECO:0000256" key="5">
    <source>
        <dbReference type="ARBA" id="ARBA00022824"/>
    </source>
</evidence>
<name>A0A8H7ZHP0_9ASCO</name>
<keyword evidence="12" id="KW-1185">Reference proteome</keyword>
<evidence type="ECO:0000256" key="7">
    <source>
        <dbReference type="ARBA" id="ARBA00023055"/>
    </source>
</evidence>
<dbReference type="Proteomes" id="UP000669133">
    <property type="component" value="Unassembled WGS sequence"/>
</dbReference>
<evidence type="ECO:0000256" key="3">
    <source>
        <dbReference type="ARBA" id="ARBA00022448"/>
    </source>
</evidence>
<protein>
    <recommendedName>
        <fullName evidence="10">Protein ARV</fullName>
    </recommendedName>
</protein>
<feature type="transmembrane region" description="Helical" evidence="10">
    <location>
        <begin position="174"/>
        <end position="193"/>
    </location>
</feature>
<keyword evidence="4 10" id="KW-0812">Transmembrane</keyword>
<dbReference type="EMBL" id="JAEOAQ010000001">
    <property type="protein sequence ID" value="KAG5422247.1"/>
    <property type="molecule type" value="Genomic_DNA"/>
</dbReference>
<gene>
    <name evidence="11" type="ORF">I9W82_001342</name>
</gene>